<gene>
    <name evidence="1" type="ORF">C7B45_08795</name>
</gene>
<sequence length="103" mass="10999">MALLFFVNGRPHSTPLRFAHLPLLCRVRGALTAAAGRVPKDFRREHCEIGAHYGGGLALPLASRLRIRAHHRDATQVGASAGGGSIIGETVTRSISVTEAMVF</sequence>
<comment type="caution">
    <text evidence="1">The sequence shown here is derived from an EMBL/GenBank/DDBJ whole genome shotgun (WGS) entry which is preliminary data.</text>
</comment>
<evidence type="ECO:0000313" key="2">
    <source>
        <dbReference type="Proteomes" id="UP000241848"/>
    </source>
</evidence>
<accession>A0A2T2WIA7</accession>
<name>A0A2T2WIA7_9FIRM</name>
<evidence type="ECO:0000313" key="1">
    <source>
        <dbReference type="EMBL" id="PSR21977.1"/>
    </source>
</evidence>
<dbReference type="Proteomes" id="UP000241848">
    <property type="component" value="Unassembled WGS sequence"/>
</dbReference>
<reference evidence="1 2" key="1">
    <citation type="journal article" date="2014" name="BMC Genomics">
        <title>Comparison of environmental and isolate Sulfobacillus genomes reveals diverse carbon, sulfur, nitrogen, and hydrogen metabolisms.</title>
        <authorList>
            <person name="Justice N.B."/>
            <person name="Norman A."/>
            <person name="Brown C.T."/>
            <person name="Singh A."/>
            <person name="Thomas B.C."/>
            <person name="Banfield J.F."/>
        </authorList>
    </citation>
    <scope>NUCLEOTIDE SEQUENCE [LARGE SCALE GENOMIC DNA]</scope>
    <source>
        <strain evidence="1">AMDSBA3</strain>
    </source>
</reference>
<organism evidence="1 2">
    <name type="scientific">Sulfobacillus acidophilus</name>
    <dbReference type="NCBI Taxonomy" id="53633"/>
    <lineage>
        <taxon>Bacteria</taxon>
        <taxon>Bacillati</taxon>
        <taxon>Bacillota</taxon>
        <taxon>Clostridia</taxon>
        <taxon>Eubacteriales</taxon>
        <taxon>Clostridiales Family XVII. Incertae Sedis</taxon>
        <taxon>Sulfobacillus</taxon>
    </lineage>
</organism>
<dbReference type="AlphaFoldDB" id="A0A2T2WIA7"/>
<proteinExistence type="predicted"/>
<protein>
    <submittedName>
        <fullName evidence="1">Uncharacterized protein</fullName>
    </submittedName>
</protein>
<dbReference type="EMBL" id="PXYV01000024">
    <property type="protein sequence ID" value="PSR21977.1"/>
    <property type="molecule type" value="Genomic_DNA"/>
</dbReference>